<dbReference type="EMBL" id="CP031045">
    <property type="protein sequence ID" value="QDZ24185.1"/>
    <property type="molecule type" value="Genomic_DNA"/>
</dbReference>
<gene>
    <name evidence="10" type="ORF">A3770_12p67030</name>
</gene>
<accession>A0A5B8MWY1</accession>
<dbReference type="InterPro" id="IPR004161">
    <property type="entry name" value="EFTu-like_2"/>
</dbReference>
<organism evidence="10 11">
    <name type="scientific">Chloropicon primus</name>
    <dbReference type="NCBI Taxonomy" id="1764295"/>
    <lineage>
        <taxon>Eukaryota</taxon>
        <taxon>Viridiplantae</taxon>
        <taxon>Chlorophyta</taxon>
        <taxon>Chloropicophyceae</taxon>
        <taxon>Chloropicales</taxon>
        <taxon>Chloropicaceae</taxon>
        <taxon>Chloropicon</taxon>
    </lineage>
</organism>
<comment type="function">
    <text evidence="8">Promotes mitochondrial protein synthesis. May act as a fidelity factor of the translation reaction, by catalyzing a one-codon backward translocation of tRNAs on improperly translocated ribosomes. Binds to mitochondrial ribosomes in a GTP-dependent manner.</text>
</comment>
<dbReference type="FunFam" id="3.40.50.300:FF:000078">
    <property type="entry name" value="Elongation factor 4"/>
    <property type="match status" value="1"/>
</dbReference>
<dbReference type="Gene3D" id="3.30.70.240">
    <property type="match status" value="1"/>
</dbReference>
<reference evidence="10 11" key="1">
    <citation type="submission" date="2018-07" db="EMBL/GenBank/DDBJ databases">
        <title>The complete nuclear genome of the prasinophyte Chloropicon primus (CCMP1205).</title>
        <authorList>
            <person name="Pombert J.-F."/>
            <person name="Otis C."/>
            <person name="Turmel M."/>
            <person name="Lemieux C."/>
        </authorList>
    </citation>
    <scope>NUCLEOTIDE SEQUENCE [LARGE SCALE GENOMIC DNA]</scope>
    <source>
        <strain evidence="10 11">CCMP1205</strain>
    </source>
</reference>
<evidence type="ECO:0000313" key="10">
    <source>
        <dbReference type="EMBL" id="QDZ24185.1"/>
    </source>
</evidence>
<dbReference type="SUPFAM" id="SSF54980">
    <property type="entry name" value="EF-G C-terminal domain-like"/>
    <property type="match status" value="2"/>
</dbReference>
<dbReference type="HAMAP" id="MF_00071">
    <property type="entry name" value="LepA"/>
    <property type="match status" value="1"/>
</dbReference>
<dbReference type="Pfam" id="PF03144">
    <property type="entry name" value="GTP_EFTU_D2"/>
    <property type="match status" value="1"/>
</dbReference>
<evidence type="ECO:0000256" key="4">
    <source>
        <dbReference type="ARBA" id="ARBA00022801"/>
    </source>
</evidence>
<dbReference type="CDD" id="cd01890">
    <property type="entry name" value="LepA"/>
    <property type="match status" value="1"/>
</dbReference>
<keyword evidence="8" id="KW-0648">Protein biosynthesis</keyword>
<dbReference type="PANTHER" id="PTHR43512">
    <property type="entry name" value="TRANSLATION FACTOR GUF1-RELATED"/>
    <property type="match status" value="1"/>
</dbReference>
<dbReference type="PROSITE" id="PS00301">
    <property type="entry name" value="G_TR_1"/>
    <property type="match status" value="1"/>
</dbReference>
<evidence type="ECO:0000256" key="5">
    <source>
        <dbReference type="ARBA" id="ARBA00023128"/>
    </source>
</evidence>
<dbReference type="FunFam" id="3.30.70.870:FF:000004">
    <property type="entry name" value="Translation factor GUF1, mitochondrial"/>
    <property type="match status" value="1"/>
</dbReference>
<dbReference type="CDD" id="cd16260">
    <property type="entry name" value="EF4_III"/>
    <property type="match status" value="1"/>
</dbReference>
<evidence type="ECO:0000259" key="9">
    <source>
        <dbReference type="PROSITE" id="PS51722"/>
    </source>
</evidence>
<feature type="binding site" evidence="8">
    <location>
        <begin position="77"/>
        <end position="84"/>
    </location>
    <ligand>
        <name>GTP</name>
        <dbReference type="ChEBI" id="CHEBI:37565"/>
    </ligand>
</feature>
<dbReference type="GO" id="GO:0003924">
    <property type="term" value="F:GTPase activity"/>
    <property type="evidence" value="ECO:0007669"/>
    <property type="project" value="UniProtKB-UniRule"/>
</dbReference>
<evidence type="ECO:0000256" key="2">
    <source>
        <dbReference type="ARBA" id="ARBA00022741"/>
    </source>
</evidence>
<dbReference type="GO" id="GO:0097177">
    <property type="term" value="F:mitochondrial ribosome binding"/>
    <property type="evidence" value="ECO:0007669"/>
    <property type="project" value="TreeGrafter"/>
</dbReference>
<comment type="similarity">
    <text evidence="8">Belongs to the GTP-binding elongation factor family. LepA subfamily.</text>
</comment>
<keyword evidence="3 8" id="KW-0999">Mitochondrion inner membrane</keyword>
<keyword evidence="7 8" id="KW-0472">Membrane</keyword>
<name>A0A5B8MWY1_9CHLO</name>
<dbReference type="Gene3D" id="3.30.70.2570">
    <property type="entry name" value="Elongation factor 4, C-terminal domain"/>
    <property type="match status" value="1"/>
</dbReference>
<dbReference type="Proteomes" id="UP000316726">
    <property type="component" value="Chromosome 12"/>
</dbReference>
<dbReference type="EC" id="3.6.5.n1" evidence="8"/>
<feature type="binding site" evidence="8">
    <location>
        <begin position="144"/>
        <end position="148"/>
    </location>
    <ligand>
        <name>GTP</name>
        <dbReference type="ChEBI" id="CHEBI:37565"/>
    </ligand>
</feature>
<dbReference type="Gene3D" id="3.30.70.870">
    <property type="entry name" value="Elongation Factor G (Translational Gtpase), domain 3"/>
    <property type="match status" value="1"/>
</dbReference>
<dbReference type="GO" id="GO:0005759">
    <property type="term" value="C:mitochondrial matrix"/>
    <property type="evidence" value="ECO:0007669"/>
    <property type="project" value="UniProtKB-UniRule"/>
</dbReference>
<dbReference type="Pfam" id="PF00679">
    <property type="entry name" value="EFG_C"/>
    <property type="match status" value="1"/>
</dbReference>
<dbReference type="FunFam" id="2.40.30.10:FF:000015">
    <property type="entry name" value="Translation factor GUF1, mitochondrial"/>
    <property type="match status" value="1"/>
</dbReference>
<dbReference type="InterPro" id="IPR035654">
    <property type="entry name" value="LepA_IV"/>
</dbReference>
<evidence type="ECO:0000256" key="1">
    <source>
        <dbReference type="ARBA" id="ARBA00005454"/>
    </source>
</evidence>
<dbReference type="STRING" id="1764295.A0A5B8MWY1"/>
<dbReference type="InterPro" id="IPR000640">
    <property type="entry name" value="EFG_V-like"/>
</dbReference>
<dbReference type="InterPro" id="IPR031157">
    <property type="entry name" value="G_TR_CS"/>
</dbReference>
<sequence>MAVFARLAPRCACPGAREGIGGLWRSFVSSASGLCARHYSAFEGGDTAAAQPPVETDVANLISTIPPSRIRNFSIVAHIDHGKSTLADRILEHTGALKEALDKASSQYLDKLKVEKERGITVKAQTASIVHHVGGLPYLLNLVDTPGHVDFTYEVSRSLSACEGCLLLVDATQGIQAQTVSNCLLALEENLEIISVVNKIDMPAANPEEVTKQIEDVFGLGGEGDAALRVSAKTGQGVPELLDAVVHRIAPPETDREERPFKALIFDAHHDQFRGVVCLCRVIDGKISRGDKIASCGTKTELEVLELGLMCPEPTRTDKLEGGQIGYLVTGMKKTADIRIGDTLHKADQPVEALAGFKPIKSMCFGGIFPSSTDEYESLKKAIEKLTLNDSSVVVHRESSQALGPGFRCGFLGLLHMEVFLQRLEEEFAQSVIATKPFVPLKVIDGEMREKEILSPGDWDEVDWGRSTRVMEPIVLATIVCPNEFTGKVIQLCHDHRGHQVDHSALGSQRVMLRYNLPLPELAGDFYDSLKGCTSGYATLEYEDAGHQDADLVKLDIRVNGETVDSLSQVVPRVNSYKTGKSVVSKMKNLLDRQVFEVALQAVIGNKIIARETISAMRKNVLAKCYGGDVSRKKKLLAKQKEGKKRLKRLGSVSVPVDVFPALLK</sequence>
<keyword evidence="11" id="KW-1185">Reference proteome</keyword>
<feature type="binding site" evidence="8">
    <location>
        <begin position="198"/>
        <end position="201"/>
    </location>
    <ligand>
        <name>GTP</name>
        <dbReference type="ChEBI" id="CHEBI:37565"/>
    </ligand>
</feature>
<keyword evidence="6 8" id="KW-0342">GTP-binding</keyword>
<evidence type="ECO:0000256" key="3">
    <source>
        <dbReference type="ARBA" id="ARBA00022792"/>
    </source>
</evidence>
<dbReference type="InterPro" id="IPR006297">
    <property type="entry name" value="EF-4"/>
</dbReference>
<dbReference type="GO" id="GO:0005743">
    <property type="term" value="C:mitochondrial inner membrane"/>
    <property type="evidence" value="ECO:0007669"/>
    <property type="project" value="UniProtKB-SubCell"/>
</dbReference>
<dbReference type="FunFam" id="3.30.70.2570:FF:000001">
    <property type="entry name" value="Translation factor GUF1, mitochondrial"/>
    <property type="match status" value="1"/>
</dbReference>
<dbReference type="SUPFAM" id="SSF50447">
    <property type="entry name" value="Translation proteins"/>
    <property type="match status" value="1"/>
</dbReference>
<comment type="subcellular location">
    <subcellularLocation>
        <location evidence="8">Mitochondrion inner membrane</location>
        <topology evidence="8">Peripheral membrane protein</topology>
        <orientation evidence="8">Matrix side</orientation>
    </subcellularLocation>
</comment>
<dbReference type="InterPro" id="IPR038363">
    <property type="entry name" value="LepA_C_sf"/>
</dbReference>
<evidence type="ECO:0000256" key="6">
    <source>
        <dbReference type="ARBA" id="ARBA00023134"/>
    </source>
</evidence>
<dbReference type="Pfam" id="PF06421">
    <property type="entry name" value="LepA_C"/>
    <property type="match status" value="1"/>
</dbReference>
<evidence type="ECO:0000313" key="11">
    <source>
        <dbReference type="Proteomes" id="UP000316726"/>
    </source>
</evidence>
<keyword evidence="5 8" id="KW-0496">Mitochondrion</keyword>
<keyword evidence="2 8" id="KW-0547">Nucleotide-binding</keyword>
<keyword evidence="10" id="KW-0251">Elongation factor</keyword>
<dbReference type="Gene3D" id="3.40.50.300">
    <property type="entry name" value="P-loop containing nucleotide triphosphate hydrolases"/>
    <property type="match status" value="1"/>
</dbReference>
<protein>
    <recommendedName>
        <fullName evidence="8">Translation factor GUF1 homolog, mitochondrial</fullName>
        <ecNumber evidence="8">3.6.5.n1</ecNumber>
    </recommendedName>
    <alternativeName>
        <fullName evidence="8">Elongation factor 4 homolog</fullName>
        <shortName evidence="8">EF-4</shortName>
    </alternativeName>
    <alternativeName>
        <fullName evidence="8">GTPase GUF1 homolog</fullName>
    </alternativeName>
    <alternativeName>
        <fullName evidence="8">Ribosomal back-translocase</fullName>
    </alternativeName>
</protein>
<dbReference type="NCBIfam" id="TIGR00231">
    <property type="entry name" value="small_GTP"/>
    <property type="match status" value="1"/>
</dbReference>
<dbReference type="InterPro" id="IPR009000">
    <property type="entry name" value="Transl_B-barrel_sf"/>
</dbReference>
<evidence type="ECO:0000256" key="7">
    <source>
        <dbReference type="ARBA" id="ARBA00023136"/>
    </source>
</evidence>
<dbReference type="CDD" id="cd03699">
    <property type="entry name" value="EF4_II"/>
    <property type="match status" value="1"/>
</dbReference>
<dbReference type="Pfam" id="PF00009">
    <property type="entry name" value="GTP_EFTU"/>
    <property type="match status" value="1"/>
</dbReference>
<dbReference type="OrthoDB" id="1074at2759"/>
<dbReference type="SUPFAM" id="SSF52540">
    <property type="entry name" value="P-loop containing nucleoside triphosphate hydrolases"/>
    <property type="match status" value="1"/>
</dbReference>
<comment type="catalytic activity">
    <reaction evidence="8">
        <text>GTP + H2O = GDP + phosphate + H(+)</text>
        <dbReference type="Rhea" id="RHEA:19669"/>
        <dbReference type="ChEBI" id="CHEBI:15377"/>
        <dbReference type="ChEBI" id="CHEBI:15378"/>
        <dbReference type="ChEBI" id="CHEBI:37565"/>
        <dbReference type="ChEBI" id="CHEBI:43474"/>
        <dbReference type="ChEBI" id="CHEBI:58189"/>
        <dbReference type="EC" id="3.6.5.n1"/>
    </reaction>
</comment>
<dbReference type="InterPro" id="IPR035647">
    <property type="entry name" value="EFG_III/V"/>
</dbReference>
<dbReference type="PANTHER" id="PTHR43512:SF7">
    <property type="entry name" value="TRANSLATION FACTOR GUF1, MITOCHONDRIAL"/>
    <property type="match status" value="1"/>
</dbReference>
<dbReference type="GO" id="GO:0005525">
    <property type="term" value="F:GTP binding"/>
    <property type="evidence" value="ECO:0007669"/>
    <property type="project" value="UniProtKB-UniRule"/>
</dbReference>
<dbReference type="AlphaFoldDB" id="A0A5B8MWY1"/>
<keyword evidence="4 8" id="KW-0378">Hydrolase</keyword>
<dbReference type="GO" id="GO:0045727">
    <property type="term" value="P:positive regulation of translation"/>
    <property type="evidence" value="ECO:0007669"/>
    <property type="project" value="UniProtKB-UniRule"/>
</dbReference>
<dbReference type="InterPro" id="IPR000795">
    <property type="entry name" value="T_Tr_GTP-bd_dom"/>
</dbReference>
<dbReference type="PRINTS" id="PR00315">
    <property type="entry name" value="ELONGATNFCT"/>
</dbReference>
<feature type="domain" description="Tr-type G" evidence="9">
    <location>
        <begin position="68"/>
        <end position="253"/>
    </location>
</feature>
<dbReference type="CDD" id="cd03709">
    <property type="entry name" value="lepA_C"/>
    <property type="match status" value="1"/>
</dbReference>
<dbReference type="PROSITE" id="PS51722">
    <property type="entry name" value="G_TR_2"/>
    <property type="match status" value="1"/>
</dbReference>
<dbReference type="InterPro" id="IPR013842">
    <property type="entry name" value="LepA_CTD"/>
</dbReference>
<comment type="similarity">
    <text evidence="1">Belongs to the TRAFAC class translation factor GTPase superfamily. Classic translation factor GTPase family. LepA subfamily.</text>
</comment>
<dbReference type="InterPro" id="IPR005225">
    <property type="entry name" value="Small_GTP-bd"/>
</dbReference>
<dbReference type="InterPro" id="IPR027417">
    <property type="entry name" value="P-loop_NTPase"/>
</dbReference>
<dbReference type="FunFam" id="3.30.70.240:FF:000007">
    <property type="entry name" value="Translation factor GUF1, mitochondrial"/>
    <property type="match status" value="1"/>
</dbReference>
<dbReference type="NCBIfam" id="TIGR01393">
    <property type="entry name" value="lepA"/>
    <property type="match status" value="1"/>
</dbReference>
<dbReference type="Gene3D" id="2.40.30.10">
    <property type="entry name" value="Translation factors"/>
    <property type="match status" value="1"/>
</dbReference>
<proteinExistence type="inferred from homology"/>
<evidence type="ECO:0000256" key="8">
    <source>
        <dbReference type="HAMAP-Rule" id="MF_03137"/>
    </source>
</evidence>
<dbReference type="GO" id="GO:0003746">
    <property type="term" value="F:translation elongation factor activity"/>
    <property type="evidence" value="ECO:0007669"/>
    <property type="project" value="UniProtKB-KW"/>
</dbReference>